<evidence type="ECO:0000313" key="2">
    <source>
        <dbReference type="EMBL" id="KAJ8426547.1"/>
    </source>
</evidence>
<evidence type="ECO:0000256" key="1">
    <source>
        <dbReference type="SAM" id="Phobius"/>
    </source>
</evidence>
<reference evidence="2" key="1">
    <citation type="submission" date="2022-04" db="EMBL/GenBank/DDBJ databases">
        <title>Carnegiea gigantea Genome sequencing and assembly v2.</title>
        <authorList>
            <person name="Copetti D."/>
            <person name="Sanderson M.J."/>
            <person name="Burquez A."/>
            <person name="Wojciechowski M.F."/>
        </authorList>
    </citation>
    <scope>NUCLEOTIDE SEQUENCE</scope>
    <source>
        <strain evidence="2">SGP5-SGP5p</strain>
        <tissue evidence="2">Aerial part</tissue>
    </source>
</reference>
<keyword evidence="3" id="KW-1185">Reference proteome</keyword>
<sequence length="260" mass="29344">MASTVSLTVLCAQDPSDLLHSMPLLLILKRLTCYSALITYSAHGLPSISHSSDHLLSYLLLFTRRSYLRLKSRKYLGQIVPVYTSMIHTSASWLWLVRVDEVPMMPCNRVTIMIKFRALIFKIPSFSSSLLSASTGYGLLDEYHDLIRNSRRLEFSTCSSLRSQVKDANNIILSLTETSNWYSHWMLPLFFVRVWICSAAISIVDAVYCFSGYNVITGHGLLRSTICSLLGLTSPLQECCRQRSIACITCFSYASPWGQD</sequence>
<accession>A0A9Q1GRW6</accession>
<proteinExistence type="predicted"/>
<organism evidence="2 3">
    <name type="scientific">Carnegiea gigantea</name>
    <dbReference type="NCBI Taxonomy" id="171969"/>
    <lineage>
        <taxon>Eukaryota</taxon>
        <taxon>Viridiplantae</taxon>
        <taxon>Streptophyta</taxon>
        <taxon>Embryophyta</taxon>
        <taxon>Tracheophyta</taxon>
        <taxon>Spermatophyta</taxon>
        <taxon>Magnoliopsida</taxon>
        <taxon>eudicotyledons</taxon>
        <taxon>Gunneridae</taxon>
        <taxon>Pentapetalae</taxon>
        <taxon>Caryophyllales</taxon>
        <taxon>Cactineae</taxon>
        <taxon>Cactaceae</taxon>
        <taxon>Cactoideae</taxon>
        <taxon>Echinocereeae</taxon>
        <taxon>Carnegiea</taxon>
    </lineage>
</organism>
<dbReference type="Proteomes" id="UP001153076">
    <property type="component" value="Unassembled WGS sequence"/>
</dbReference>
<dbReference type="EMBL" id="JAKOGI010001274">
    <property type="protein sequence ID" value="KAJ8426547.1"/>
    <property type="molecule type" value="Genomic_DNA"/>
</dbReference>
<gene>
    <name evidence="2" type="ORF">Cgig2_002067</name>
</gene>
<feature type="transmembrane region" description="Helical" evidence="1">
    <location>
        <begin position="190"/>
        <end position="216"/>
    </location>
</feature>
<name>A0A9Q1GRW6_9CARY</name>
<dbReference type="AlphaFoldDB" id="A0A9Q1GRW6"/>
<keyword evidence="1" id="KW-0472">Membrane</keyword>
<comment type="caution">
    <text evidence="2">The sequence shown here is derived from an EMBL/GenBank/DDBJ whole genome shotgun (WGS) entry which is preliminary data.</text>
</comment>
<keyword evidence="1" id="KW-1133">Transmembrane helix</keyword>
<feature type="transmembrane region" description="Helical" evidence="1">
    <location>
        <begin position="75"/>
        <end position="96"/>
    </location>
</feature>
<protein>
    <submittedName>
        <fullName evidence="2">Uncharacterized protein</fullName>
    </submittedName>
</protein>
<evidence type="ECO:0000313" key="3">
    <source>
        <dbReference type="Proteomes" id="UP001153076"/>
    </source>
</evidence>
<keyword evidence="1" id="KW-0812">Transmembrane</keyword>